<keyword evidence="2" id="KW-1185">Reference proteome</keyword>
<comment type="caution">
    <text evidence="1">The sequence shown here is derived from an EMBL/GenBank/DDBJ whole genome shotgun (WGS) entry which is preliminary data.</text>
</comment>
<evidence type="ECO:0000313" key="1">
    <source>
        <dbReference type="EMBL" id="RIA94682.1"/>
    </source>
</evidence>
<dbReference type="Proteomes" id="UP000265703">
    <property type="component" value="Unassembled WGS sequence"/>
</dbReference>
<proteinExistence type="predicted"/>
<dbReference type="AlphaFoldDB" id="A0A397T9Y8"/>
<reference evidence="1 2" key="1">
    <citation type="submission" date="2018-06" db="EMBL/GenBank/DDBJ databases">
        <title>Comparative genomics reveals the genomic features of Rhizophagus irregularis, R. cerebriforme, R. diaphanum and Gigaspora rosea, and their symbiotic lifestyle signature.</title>
        <authorList>
            <person name="Morin E."/>
            <person name="San Clemente H."/>
            <person name="Chen E.C.H."/>
            <person name="De La Providencia I."/>
            <person name="Hainaut M."/>
            <person name="Kuo A."/>
            <person name="Kohler A."/>
            <person name="Murat C."/>
            <person name="Tang N."/>
            <person name="Roy S."/>
            <person name="Loubradou J."/>
            <person name="Henrissat B."/>
            <person name="Grigoriev I.V."/>
            <person name="Corradi N."/>
            <person name="Roux C."/>
            <person name="Martin F.M."/>
        </authorList>
    </citation>
    <scope>NUCLEOTIDE SEQUENCE [LARGE SCALE GENOMIC DNA]</scope>
    <source>
        <strain evidence="1 2">DAOM 227022</strain>
    </source>
</reference>
<protein>
    <submittedName>
        <fullName evidence="1">Uncharacterized protein</fullName>
    </submittedName>
</protein>
<accession>A0A397T9Y8</accession>
<gene>
    <name evidence="1" type="ORF">C1645_873327</name>
</gene>
<evidence type="ECO:0000313" key="2">
    <source>
        <dbReference type="Proteomes" id="UP000265703"/>
    </source>
</evidence>
<dbReference type="EMBL" id="QKYT01000076">
    <property type="protein sequence ID" value="RIA94682.1"/>
    <property type="molecule type" value="Genomic_DNA"/>
</dbReference>
<organism evidence="1 2">
    <name type="scientific">Glomus cerebriforme</name>
    <dbReference type="NCBI Taxonomy" id="658196"/>
    <lineage>
        <taxon>Eukaryota</taxon>
        <taxon>Fungi</taxon>
        <taxon>Fungi incertae sedis</taxon>
        <taxon>Mucoromycota</taxon>
        <taxon>Glomeromycotina</taxon>
        <taxon>Glomeromycetes</taxon>
        <taxon>Glomerales</taxon>
        <taxon>Glomeraceae</taxon>
        <taxon>Glomus</taxon>
    </lineage>
</organism>
<name>A0A397T9Y8_9GLOM</name>
<sequence>MGRKNGSLSSLVWNGKGKRFSVLSVRYWNQKWQVSQVLLAFKLVREIGEQFASVRAFGFRKWFLDFISDMDVSSQNFHLMHLLKESLEIWFASELGKLKHKFYSALETETEIFVSRNGNGNISFVCFWTWDTEIFVSGNGNRNISFFAPELGILKRMQPEIDLLEQERVELLFKNAKLEAEYTKLKVENDELLKPLIEEYAENEADIKLKTSLQYPILFERIEVAIHKLETRNAKIRHIQRNWNLRKIKNSRQAQHRFQNTSWYKDVKKLEDIVNRDRQKRCICQDNGIFLLEVWYDEKPEIAIPKRIQKIKEFIDQVLISYN</sequence>